<comment type="caution">
    <text evidence="1">The sequence shown here is derived from an EMBL/GenBank/DDBJ whole genome shotgun (WGS) entry which is preliminary data.</text>
</comment>
<protein>
    <submittedName>
        <fullName evidence="1">Uncharacterized protein</fullName>
    </submittedName>
</protein>
<evidence type="ECO:0000313" key="2">
    <source>
        <dbReference type="Proteomes" id="UP000472755"/>
    </source>
</evidence>
<organism evidence="1 2">
    <name type="scientific">Ruthenibacterium lactatiformans</name>
    <dbReference type="NCBI Taxonomy" id="1550024"/>
    <lineage>
        <taxon>Bacteria</taxon>
        <taxon>Bacillati</taxon>
        <taxon>Bacillota</taxon>
        <taxon>Clostridia</taxon>
        <taxon>Eubacteriales</taxon>
        <taxon>Oscillospiraceae</taxon>
        <taxon>Ruthenibacterium</taxon>
    </lineage>
</organism>
<dbReference type="RefSeq" id="WP_155202470.1">
    <property type="nucleotide sequence ID" value="NZ_WMZN01000032.1"/>
</dbReference>
<evidence type="ECO:0000313" key="1">
    <source>
        <dbReference type="EMBL" id="MTS28555.1"/>
    </source>
</evidence>
<accession>A0A6L6LUX6</accession>
<sequence length="149" mass="17187">MEKKIHEIMRGIMLDEHALDRSKSRGSFPEAEDLANYFEFQALRAPSVVKLLTAFRKETLFASRQSHLCLALKWTGFEIPNTDLDEDDIKTDAVFFFRGNIDGMYLDSMLFYPLEAGGCKNCFLDADDAKFHYTAQGKMTHWETGWTEK</sequence>
<gene>
    <name evidence="1" type="ORF">GMD59_14855</name>
</gene>
<dbReference type="EMBL" id="WMZU01000029">
    <property type="protein sequence ID" value="MTS28555.1"/>
    <property type="molecule type" value="Genomic_DNA"/>
</dbReference>
<dbReference type="Proteomes" id="UP000472755">
    <property type="component" value="Unassembled WGS sequence"/>
</dbReference>
<reference evidence="1 2" key="1">
    <citation type="journal article" date="2019" name="Nat. Med.">
        <title>A library of human gut bacterial isolates paired with longitudinal multiomics data enables mechanistic microbiome research.</title>
        <authorList>
            <person name="Poyet M."/>
            <person name="Groussin M."/>
            <person name="Gibbons S.M."/>
            <person name="Avila-Pacheco J."/>
            <person name="Jiang X."/>
            <person name="Kearney S.M."/>
            <person name="Perrotta A.R."/>
            <person name="Berdy B."/>
            <person name="Zhao S."/>
            <person name="Lieberman T.D."/>
            <person name="Swanson P.K."/>
            <person name="Smith M."/>
            <person name="Roesemann S."/>
            <person name="Alexander J.E."/>
            <person name="Rich S.A."/>
            <person name="Livny J."/>
            <person name="Vlamakis H."/>
            <person name="Clish C."/>
            <person name="Bullock K."/>
            <person name="Deik A."/>
            <person name="Scott J."/>
            <person name="Pierce K.A."/>
            <person name="Xavier R.J."/>
            <person name="Alm E.J."/>
        </authorList>
    </citation>
    <scope>NUCLEOTIDE SEQUENCE [LARGE SCALE GENOMIC DNA]</scope>
    <source>
        <strain evidence="1 2">BIOML-A4</strain>
    </source>
</reference>
<name>A0A6L6LUX6_9FIRM</name>
<proteinExistence type="predicted"/>
<dbReference type="AlphaFoldDB" id="A0A6L6LUX6"/>